<evidence type="ECO:0000313" key="4">
    <source>
        <dbReference type="Proteomes" id="UP000184526"/>
    </source>
</evidence>
<dbReference type="HAMAP" id="MF_00048">
    <property type="entry name" value="UPF0102"/>
    <property type="match status" value="1"/>
</dbReference>
<dbReference type="NCBIfam" id="TIGR00252">
    <property type="entry name" value="YraN family protein"/>
    <property type="match status" value="1"/>
</dbReference>
<proteinExistence type="inferred from homology"/>
<keyword evidence="3" id="KW-0540">Nuclease</keyword>
<evidence type="ECO:0000256" key="1">
    <source>
        <dbReference type="ARBA" id="ARBA00006738"/>
    </source>
</evidence>
<name>A0A1M5SUJ1_9CLOT</name>
<keyword evidence="3" id="KW-0378">Hydrolase</keyword>
<protein>
    <recommendedName>
        <fullName evidence="2">UPF0102 protein SAMN02745196_00321</fullName>
    </recommendedName>
</protein>
<dbReference type="InterPro" id="IPR011856">
    <property type="entry name" value="tRNA_endonuc-like_dom_sf"/>
</dbReference>
<gene>
    <name evidence="3" type="ORF">SAMN02745196_00321</name>
</gene>
<keyword evidence="3" id="KW-0255">Endonuclease</keyword>
<evidence type="ECO:0000313" key="3">
    <source>
        <dbReference type="EMBL" id="SHH42221.1"/>
    </source>
</evidence>
<dbReference type="Proteomes" id="UP000184526">
    <property type="component" value="Unassembled WGS sequence"/>
</dbReference>
<accession>A0A1M5SUJ1</accession>
<dbReference type="CDD" id="cd20736">
    <property type="entry name" value="PoNe_Nuclease"/>
    <property type="match status" value="1"/>
</dbReference>
<dbReference type="GO" id="GO:0003676">
    <property type="term" value="F:nucleic acid binding"/>
    <property type="evidence" value="ECO:0007669"/>
    <property type="project" value="InterPro"/>
</dbReference>
<dbReference type="Gene3D" id="3.40.1350.10">
    <property type="match status" value="1"/>
</dbReference>
<dbReference type="STRING" id="1121306.SAMN02745196_00321"/>
<dbReference type="RefSeq" id="WP_072829399.1">
    <property type="nucleotide sequence ID" value="NZ_FQXP01000003.1"/>
</dbReference>
<dbReference type="Pfam" id="PF02021">
    <property type="entry name" value="UPF0102"/>
    <property type="match status" value="1"/>
</dbReference>
<dbReference type="InterPro" id="IPR011335">
    <property type="entry name" value="Restrct_endonuc-II-like"/>
</dbReference>
<comment type="similarity">
    <text evidence="1 2">Belongs to the UPF0102 family.</text>
</comment>
<dbReference type="OrthoDB" id="9802516at2"/>
<dbReference type="AlphaFoldDB" id="A0A1M5SUJ1"/>
<organism evidence="3 4">
    <name type="scientific">Clostridium collagenovorans DSM 3089</name>
    <dbReference type="NCBI Taxonomy" id="1121306"/>
    <lineage>
        <taxon>Bacteria</taxon>
        <taxon>Bacillati</taxon>
        <taxon>Bacillota</taxon>
        <taxon>Clostridia</taxon>
        <taxon>Eubacteriales</taxon>
        <taxon>Clostridiaceae</taxon>
        <taxon>Clostridium</taxon>
    </lineage>
</organism>
<dbReference type="NCBIfam" id="NF009150">
    <property type="entry name" value="PRK12497.1-3"/>
    <property type="match status" value="1"/>
</dbReference>
<dbReference type="PANTHER" id="PTHR34039:SF1">
    <property type="entry name" value="UPF0102 PROTEIN YRAN"/>
    <property type="match status" value="1"/>
</dbReference>
<reference evidence="3 4" key="1">
    <citation type="submission" date="2016-11" db="EMBL/GenBank/DDBJ databases">
        <authorList>
            <person name="Jaros S."/>
            <person name="Januszkiewicz K."/>
            <person name="Wedrychowicz H."/>
        </authorList>
    </citation>
    <scope>NUCLEOTIDE SEQUENCE [LARGE SCALE GENOMIC DNA]</scope>
    <source>
        <strain evidence="3 4">DSM 3089</strain>
    </source>
</reference>
<dbReference type="InterPro" id="IPR003509">
    <property type="entry name" value="UPF0102_YraN-like"/>
</dbReference>
<dbReference type="PANTHER" id="PTHR34039">
    <property type="entry name" value="UPF0102 PROTEIN YRAN"/>
    <property type="match status" value="1"/>
</dbReference>
<dbReference type="GO" id="GO:0004519">
    <property type="term" value="F:endonuclease activity"/>
    <property type="evidence" value="ECO:0007669"/>
    <property type="project" value="UniProtKB-KW"/>
</dbReference>
<dbReference type="EMBL" id="FQXP01000003">
    <property type="protein sequence ID" value="SHH42221.1"/>
    <property type="molecule type" value="Genomic_DNA"/>
</dbReference>
<evidence type="ECO:0000256" key="2">
    <source>
        <dbReference type="HAMAP-Rule" id="MF_00048"/>
    </source>
</evidence>
<sequence>MKCFNKSIGSYGEDLAENYLRNLGYIILDKNFRCNLGEIDLVCKYKDIICFIEVKSRFSNNFGYPCESIGIAKQNQLIRLSKYYITKFNLRNFNCRFDALEVSFDMNYSTPIINFIQDAFRLY</sequence>
<dbReference type="SUPFAM" id="SSF52980">
    <property type="entry name" value="Restriction endonuclease-like"/>
    <property type="match status" value="1"/>
</dbReference>
<keyword evidence="4" id="KW-1185">Reference proteome</keyword>